<evidence type="ECO:0000256" key="1">
    <source>
        <dbReference type="ARBA" id="ARBA00000085"/>
    </source>
</evidence>
<keyword evidence="13" id="KW-1185">Reference proteome</keyword>
<evidence type="ECO:0000313" key="13">
    <source>
        <dbReference type="Proteomes" id="UP001225356"/>
    </source>
</evidence>
<feature type="compositionally biased region" description="Low complexity" evidence="9">
    <location>
        <begin position="251"/>
        <end position="263"/>
    </location>
</feature>
<sequence length="309" mass="33663">MMRWIRRSSRREALHDLLLWVVLCLLVIVAPGVPSWWEPATGWIQTWTIVAGTTVLSLAVLVSRRAPLAALLLVLAIGAWNVGDGLATTELWGIDGQIKVGPLNGFTLAIVVLAYRAGRRMADPRPAATAFTAILGLGTTLTLVTSCGPAPDPATSQFWIPVLSGVLLSAVLPWGVGRLRRQRTEQRVRERRLVTDQARLRERNRIAQDMHDSLGHDLALIALRAAALEVAPDLAEGPPESFARPPPTPPSASARSSACSARAIPRRWPRQRRASPRSSNGRGNRVCGWSCEARSRCGTVRPTGSSRRR</sequence>
<accession>A0ABT9QGZ5</accession>
<evidence type="ECO:0000256" key="2">
    <source>
        <dbReference type="ARBA" id="ARBA00012438"/>
    </source>
</evidence>
<name>A0ABT9QGZ5_9ACTN</name>
<proteinExistence type="predicted"/>
<feature type="transmembrane region" description="Helical" evidence="10">
    <location>
        <begin position="42"/>
        <end position="61"/>
    </location>
</feature>
<keyword evidence="5" id="KW-0547">Nucleotide-binding</keyword>
<keyword evidence="10" id="KW-1133">Transmembrane helix</keyword>
<evidence type="ECO:0000256" key="4">
    <source>
        <dbReference type="ARBA" id="ARBA00022679"/>
    </source>
</evidence>
<evidence type="ECO:0000313" key="12">
    <source>
        <dbReference type="EMBL" id="MDP9845962.1"/>
    </source>
</evidence>
<keyword evidence="4" id="KW-0808">Transferase</keyword>
<keyword evidence="7" id="KW-0067">ATP-binding</keyword>
<keyword evidence="6 12" id="KW-0418">Kinase</keyword>
<organism evidence="12 13">
    <name type="scientific">Streptosporangium lutulentum</name>
    <dbReference type="NCBI Taxonomy" id="1461250"/>
    <lineage>
        <taxon>Bacteria</taxon>
        <taxon>Bacillati</taxon>
        <taxon>Actinomycetota</taxon>
        <taxon>Actinomycetes</taxon>
        <taxon>Streptosporangiales</taxon>
        <taxon>Streptosporangiaceae</taxon>
        <taxon>Streptosporangium</taxon>
    </lineage>
</organism>
<keyword evidence="8" id="KW-0902">Two-component regulatory system</keyword>
<reference evidence="12 13" key="1">
    <citation type="submission" date="2023-07" db="EMBL/GenBank/DDBJ databases">
        <title>Sequencing the genomes of 1000 actinobacteria strains.</title>
        <authorList>
            <person name="Klenk H.-P."/>
        </authorList>
    </citation>
    <scope>NUCLEOTIDE SEQUENCE [LARGE SCALE GENOMIC DNA]</scope>
    <source>
        <strain evidence="12 13">DSM 46740</strain>
    </source>
</reference>
<keyword evidence="3" id="KW-0597">Phosphoprotein</keyword>
<feature type="transmembrane region" description="Helical" evidence="10">
    <location>
        <begin position="98"/>
        <end position="115"/>
    </location>
</feature>
<feature type="transmembrane region" description="Helical" evidence="10">
    <location>
        <begin position="68"/>
        <end position="86"/>
    </location>
</feature>
<dbReference type="Proteomes" id="UP001225356">
    <property type="component" value="Unassembled WGS sequence"/>
</dbReference>
<gene>
    <name evidence="12" type="ORF">J2853_005173</name>
</gene>
<dbReference type="GO" id="GO:0016301">
    <property type="term" value="F:kinase activity"/>
    <property type="evidence" value="ECO:0007669"/>
    <property type="project" value="UniProtKB-KW"/>
</dbReference>
<comment type="caution">
    <text evidence="12">The sequence shown here is derived from an EMBL/GenBank/DDBJ whole genome shotgun (WGS) entry which is preliminary data.</text>
</comment>
<protein>
    <recommendedName>
        <fullName evidence="2">histidine kinase</fullName>
        <ecNumber evidence="2">2.7.13.3</ecNumber>
    </recommendedName>
</protein>
<feature type="domain" description="Signal transduction histidine kinase subgroup 3 dimerisation and phosphoacceptor" evidence="11">
    <location>
        <begin position="202"/>
        <end position="231"/>
    </location>
</feature>
<evidence type="ECO:0000256" key="7">
    <source>
        <dbReference type="ARBA" id="ARBA00022840"/>
    </source>
</evidence>
<dbReference type="EC" id="2.7.13.3" evidence="2"/>
<dbReference type="PANTHER" id="PTHR24421:SF10">
    <property type="entry name" value="NITRATE_NITRITE SENSOR PROTEIN NARQ"/>
    <property type="match status" value="1"/>
</dbReference>
<feature type="compositionally biased region" description="Basic residues" evidence="9">
    <location>
        <begin position="264"/>
        <end position="275"/>
    </location>
</feature>
<evidence type="ECO:0000256" key="5">
    <source>
        <dbReference type="ARBA" id="ARBA00022741"/>
    </source>
</evidence>
<comment type="catalytic activity">
    <reaction evidence="1">
        <text>ATP + protein L-histidine = ADP + protein N-phospho-L-histidine.</text>
        <dbReference type="EC" id="2.7.13.3"/>
    </reaction>
</comment>
<evidence type="ECO:0000256" key="9">
    <source>
        <dbReference type="SAM" id="MobiDB-lite"/>
    </source>
</evidence>
<evidence type="ECO:0000256" key="6">
    <source>
        <dbReference type="ARBA" id="ARBA00022777"/>
    </source>
</evidence>
<dbReference type="Gene3D" id="1.20.5.1930">
    <property type="match status" value="1"/>
</dbReference>
<keyword evidence="10" id="KW-0472">Membrane</keyword>
<evidence type="ECO:0000256" key="10">
    <source>
        <dbReference type="SAM" id="Phobius"/>
    </source>
</evidence>
<dbReference type="InterPro" id="IPR050482">
    <property type="entry name" value="Sensor_HK_TwoCompSys"/>
</dbReference>
<dbReference type="PANTHER" id="PTHR24421">
    <property type="entry name" value="NITRATE/NITRITE SENSOR PROTEIN NARX-RELATED"/>
    <property type="match status" value="1"/>
</dbReference>
<feature type="transmembrane region" description="Helical" evidence="10">
    <location>
        <begin position="127"/>
        <end position="146"/>
    </location>
</feature>
<evidence type="ECO:0000256" key="8">
    <source>
        <dbReference type="ARBA" id="ARBA00023012"/>
    </source>
</evidence>
<keyword evidence="10" id="KW-0812">Transmembrane</keyword>
<feature type="transmembrane region" description="Helical" evidence="10">
    <location>
        <begin position="158"/>
        <end position="177"/>
    </location>
</feature>
<dbReference type="Pfam" id="PF07730">
    <property type="entry name" value="HisKA_3"/>
    <property type="match status" value="1"/>
</dbReference>
<evidence type="ECO:0000256" key="3">
    <source>
        <dbReference type="ARBA" id="ARBA00022553"/>
    </source>
</evidence>
<dbReference type="EMBL" id="JAUSQU010000001">
    <property type="protein sequence ID" value="MDP9845962.1"/>
    <property type="molecule type" value="Genomic_DNA"/>
</dbReference>
<feature type="region of interest" description="Disordered" evidence="9">
    <location>
        <begin position="235"/>
        <end position="288"/>
    </location>
</feature>
<dbReference type="InterPro" id="IPR011712">
    <property type="entry name" value="Sig_transdc_His_kin_sub3_dim/P"/>
</dbReference>
<evidence type="ECO:0000259" key="11">
    <source>
        <dbReference type="Pfam" id="PF07730"/>
    </source>
</evidence>